<evidence type="ECO:0000313" key="6">
    <source>
        <dbReference type="Proteomes" id="UP001498771"/>
    </source>
</evidence>
<feature type="compositionally biased region" description="Acidic residues" evidence="1">
    <location>
        <begin position="812"/>
        <end position="821"/>
    </location>
</feature>
<proteinExistence type="predicted"/>
<keyword evidence="3" id="KW-0732">Signal</keyword>
<dbReference type="SMART" id="SM00736">
    <property type="entry name" value="CADG"/>
    <property type="match status" value="3"/>
</dbReference>
<feature type="compositionally biased region" description="Polar residues" evidence="1">
    <location>
        <begin position="525"/>
        <end position="538"/>
    </location>
</feature>
<dbReference type="Pfam" id="PF05345">
    <property type="entry name" value="He_PIG"/>
    <property type="match status" value="4"/>
</dbReference>
<dbReference type="RefSeq" id="XP_064766857.1">
    <property type="nucleotide sequence ID" value="XM_064913236.1"/>
</dbReference>
<feature type="compositionally biased region" description="Low complexity" evidence="1">
    <location>
        <begin position="664"/>
        <end position="676"/>
    </location>
</feature>
<feature type="transmembrane region" description="Helical" evidence="2">
    <location>
        <begin position="487"/>
        <end position="512"/>
    </location>
</feature>
<feature type="region of interest" description="Disordered" evidence="1">
    <location>
        <begin position="436"/>
        <end position="478"/>
    </location>
</feature>
<feature type="signal peptide" evidence="3">
    <location>
        <begin position="1"/>
        <end position="25"/>
    </location>
</feature>
<evidence type="ECO:0000256" key="1">
    <source>
        <dbReference type="SAM" id="MobiDB-lite"/>
    </source>
</evidence>
<dbReference type="InterPro" id="IPR015919">
    <property type="entry name" value="Cadherin-like_sf"/>
</dbReference>
<dbReference type="PANTHER" id="PTHR21559:SF21">
    <property type="entry name" value="DYSTROGLYCAN 1"/>
    <property type="match status" value="1"/>
</dbReference>
<feature type="compositionally biased region" description="Basic and acidic residues" evidence="1">
    <location>
        <begin position="678"/>
        <end position="687"/>
    </location>
</feature>
<evidence type="ECO:0000256" key="3">
    <source>
        <dbReference type="SAM" id="SignalP"/>
    </source>
</evidence>
<feature type="chain" id="PRO_5045318670" description="Dystroglycan-type cadherin-like domain-containing protein" evidence="3">
    <location>
        <begin position="26"/>
        <end position="821"/>
    </location>
</feature>
<dbReference type="InterPro" id="IPR006644">
    <property type="entry name" value="Cadg"/>
</dbReference>
<feature type="region of interest" description="Disordered" evidence="1">
    <location>
        <begin position="522"/>
        <end position="562"/>
    </location>
</feature>
<keyword evidence="2" id="KW-0472">Membrane</keyword>
<feature type="region of interest" description="Disordered" evidence="1">
    <location>
        <begin position="661"/>
        <end position="687"/>
    </location>
</feature>
<dbReference type="EMBL" id="JBBJBU010000010">
    <property type="protein sequence ID" value="KAK7203824.1"/>
    <property type="molecule type" value="Genomic_DNA"/>
</dbReference>
<dbReference type="GeneID" id="90038748"/>
<name>A0ABR1F1X1_9ASCO</name>
<feature type="compositionally biased region" description="Low complexity" evidence="1">
    <location>
        <begin position="449"/>
        <end position="478"/>
    </location>
</feature>
<protein>
    <recommendedName>
        <fullName evidence="4">Dystroglycan-type cadherin-like domain-containing protein</fullName>
    </recommendedName>
</protein>
<evidence type="ECO:0000256" key="2">
    <source>
        <dbReference type="SAM" id="Phobius"/>
    </source>
</evidence>
<gene>
    <name evidence="5" type="ORF">BZA70DRAFT_282179</name>
</gene>
<sequence length="821" mass="87130">MPPLSSAMAAMALNLLLLPLTAVSATPSLDFPISEQYPPVARVGEAFSFTMSSYTYTSSSSNDTTYSVSDLPSWLSFDDSSRLFSGTPSDDDIGYSSFTLIATDPADSTNSSDTATFVVADTAAPNVAISASSQLQQNYSTYSANGIGLVPGSSFSLQFAEDTFTGNVTAYYGLFSGLTPLPSWISFDSSAMTFEGTTPALSSDIAPPLNFNFVLVASDVAGYSAAQTDFTINIGEHTLTGSSVTVNATEGEKFSTTLDVLLDGSEISSSNITNVSYNGTDDWMDFDEDTLTLSGTPADDDVGESIVVTVTVVDAFGDEVQMDIDVSVLSTDNSTDVDIFSSSGISNVTATRGKSLSFTPSLKNTDYIESISASYTPSSASSWLDFDDSNYTFTGTVPSSLTSVKVILTATTTLGGKETAMFYIIGKGTVLSTTTSAHSSTSTHHHTRSITTRTLSTSTTTASSSSAPTATASSASASSSSKTSTKAIAIACGVVIPLAVLFAAAVLWYCFCFTAAAKRRRRDSNQTAVSPSGSSQISKPIPIEDDWPMNNPTPTKPSRAWDGRRLSGLSVFSGHARTYSDLEKEQHTAVNGFVIPYDPDDSSRPRRSRIFRNSRDSSRHTNGGSTMAHDRDSMASLATVATNEIFSVRLVESSNGDIAGLARSGSATSGSSGSSSENDTRRYSDAHRSVVSAGTIGAFSTSSSDRLGAVREEDIGEDSERLIRIPGIRSDTPLSEDRCTTASSSEESTQRFELVPGAREWRERSERRNLSENEPRLVAFTNGGRPASRASVSESTIYHHQHPHTDESMTSEIDDDGQVFL</sequence>
<keyword evidence="2" id="KW-1133">Transmembrane helix</keyword>
<feature type="domain" description="Dystroglycan-type cadherin-like" evidence="4">
    <location>
        <begin position="238"/>
        <end position="335"/>
    </location>
</feature>
<keyword evidence="2" id="KW-0812">Transmembrane</keyword>
<evidence type="ECO:0000313" key="5">
    <source>
        <dbReference type="EMBL" id="KAK7203824.1"/>
    </source>
</evidence>
<feature type="region of interest" description="Disordered" evidence="1">
    <location>
        <begin position="593"/>
        <end position="631"/>
    </location>
</feature>
<accession>A0ABR1F1X1</accession>
<feature type="domain" description="Dystroglycan-type cadherin-like" evidence="4">
    <location>
        <begin position="142"/>
        <end position="237"/>
    </location>
</feature>
<organism evidence="5 6">
    <name type="scientific">Myxozyma melibiosi</name>
    <dbReference type="NCBI Taxonomy" id="54550"/>
    <lineage>
        <taxon>Eukaryota</taxon>
        <taxon>Fungi</taxon>
        <taxon>Dikarya</taxon>
        <taxon>Ascomycota</taxon>
        <taxon>Saccharomycotina</taxon>
        <taxon>Lipomycetes</taxon>
        <taxon>Lipomycetales</taxon>
        <taxon>Lipomycetaceae</taxon>
        <taxon>Myxozyma</taxon>
    </lineage>
</organism>
<reference evidence="5 6" key="1">
    <citation type="submission" date="2024-03" db="EMBL/GenBank/DDBJ databases">
        <title>Genome-scale model development and genomic sequencing of the oleaginous clade Lipomyces.</title>
        <authorList>
            <consortium name="Lawrence Berkeley National Laboratory"/>
            <person name="Czajka J.J."/>
            <person name="Han Y."/>
            <person name="Kim J."/>
            <person name="Mondo S.J."/>
            <person name="Hofstad B.A."/>
            <person name="Robles A."/>
            <person name="Haridas S."/>
            <person name="Riley R."/>
            <person name="LaButti K."/>
            <person name="Pangilinan J."/>
            <person name="Andreopoulos W."/>
            <person name="Lipzen A."/>
            <person name="Yan J."/>
            <person name="Wang M."/>
            <person name="Ng V."/>
            <person name="Grigoriev I.V."/>
            <person name="Spatafora J.W."/>
            <person name="Magnuson J.K."/>
            <person name="Baker S.E."/>
            <person name="Pomraning K.R."/>
        </authorList>
    </citation>
    <scope>NUCLEOTIDE SEQUENCE [LARGE SCALE GENOMIC DNA]</scope>
    <source>
        <strain evidence="5 6">Phaff 52-87</strain>
    </source>
</reference>
<feature type="domain" description="Dystroglycan-type cadherin-like" evidence="4">
    <location>
        <begin position="28"/>
        <end position="126"/>
    </location>
</feature>
<dbReference type="Gene3D" id="2.60.40.10">
    <property type="entry name" value="Immunoglobulins"/>
    <property type="match status" value="4"/>
</dbReference>
<dbReference type="PANTHER" id="PTHR21559">
    <property type="entry name" value="DYSTROGLYCAN-RELATED"/>
    <property type="match status" value="1"/>
</dbReference>
<dbReference type="InterPro" id="IPR013783">
    <property type="entry name" value="Ig-like_fold"/>
</dbReference>
<dbReference type="SUPFAM" id="SSF49313">
    <property type="entry name" value="Cadherin-like"/>
    <property type="match status" value="4"/>
</dbReference>
<dbReference type="Proteomes" id="UP001498771">
    <property type="component" value="Unassembled WGS sequence"/>
</dbReference>
<evidence type="ECO:0000259" key="4">
    <source>
        <dbReference type="SMART" id="SM00736"/>
    </source>
</evidence>
<comment type="caution">
    <text evidence="5">The sequence shown here is derived from an EMBL/GenBank/DDBJ whole genome shotgun (WGS) entry which is preliminary data.</text>
</comment>
<feature type="region of interest" description="Disordered" evidence="1">
    <location>
        <begin position="779"/>
        <end position="821"/>
    </location>
</feature>
<keyword evidence="6" id="KW-1185">Reference proteome</keyword>